<dbReference type="OrthoDB" id="9877112at2"/>
<evidence type="ECO:0000313" key="1">
    <source>
        <dbReference type="EMBL" id="KUO97379.1"/>
    </source>
</evidence>
<dbReference type="RefSeq" id="WP_153004948.1">
    <property type="nucleotide sequence ID" value="NZ_LPVJ01000001.1"/>
</dbReference>
<comment type="caution">
    <text evidence="1">The sequence shown here is derived from an EMBL/GenBank/DDBJ whole genome shotgun (WGS) entry which is preliminary data.</text>
</comment>
<reference evidence="1 2" key="1">
    <citation type="submission" date="2015-12" db="EMBL/GenBank/DDBJ databases">
        <title>Draft genome sequence of Acidibacillus ferrooxidans ITV001, isolated from a chalcopyrite acid mine drainage site in Brazil.</title>
        <authorList>
            <person name="Dall'Agnol H."/>
            <person name="Nancucheo I."/>
            <person name="Johnson B."/>
            <person name="Oliveira R."/>
            <person name="Leite L."/>
            <person name="Pylro V."/>
            <person name="Nunes G.L."/>
            <person name="Tzotzos G."/>
            <person name="Fernandes G.R."/>
            <person name="Dutra J."/>
            <person name="Orellana S.C."/>
            <person name="Oliveira G."/>
        </authorList>
    </citation>
    <scope>NUCLEOTIDE SEQUENCE [LARGE SCALE GENOMIC DNA]</scope>
    <source>
        <strain evidence="2">ITV01</strain>
    </source>
</reference>
<accession>A0A101XTV3</accession>
<keyword evidence="2" id="KW-1185">Reference proteome</keyword>
<dbReference type="EMBL" id="LPVJ01000001">
    <property type="protein sequence ID" value="KUO97379.1"/>
    <property type="molecule type" value="Genomic_DNA"/>
</dbReference>
<gene>
    <name evidence="1" type="ORF">ATW55_05785</name>
</gene>
<proteinExistence type="predicted"/>
<sequence>MMNLRLRIAERLLAMKQMPRMLKKTCAIFAFLIISYLALNGGALLFASFFHAVIVHVDMPPASQYAAYQTPVSKTAGVEKVVVIPRPTLSHTLDQAVIALRSPASPLIQADAVDAGAYLSSLLHNWLTGILHSATHTPSVNLPQGVPLTQGQ</sequence>
<name>A0A101XTV3_9BACL</name>
<organism evidence="1 2">
    <name type="scientific">Ferroacidibacillus organovorans</name>
    <dbReference type="NCBI Taxonomy" id="1765683"/>
    <lineage>
        <taxon>Bacteria</taxon>
        <taxon>Bacillati</taxon>
        <taxon>Bacillota</taxon>
        <taxon>Bacilli</taxon>
        <taxon>Bacillales</taxon>
        <taxon>Alicyclobacillaceae</taxon>
        <taxon>Ferroacidibacillus</taxon>
    </lineage>
</organism>
<protein>
    <submittedName>
        <fullName evidence="1">Uncharacterized protein</fullName>
    </submittedName>
</protein>
<evidence type="ECO:0000313" key="2">
    <source>
        <dbReference type="Proteomes" id="UP000053557"/>
    </source>
</evidence>
<dbReference type="AlphaFoldDB" id="A0A101XTV3"/>
<dbReference type="Proteomes" id="UP000053557">
    <property type="component" value="Unassembled WGS sequence"/>
</dbReference>